<sequence length="54" mass="5660">MAVKFRVLLIVGLVLAALAALIYWSVQPQSDIQILCVDGSTLSGDGKSCVPLAD</sequence>
<evidence type="ECO:0000313" key="2">
    <source>
        <dbReference type="EMBL" id="TQL42500.1"/>
    </source>
</evidence>
<dbReference type="Proteomes" id="UP000319094">
    <property type="component" value="Unassembled WGS sequence"/>
</dbReference>
<reference evidence="2 3" key="1">
    <citation type="submission" date="2019-06" db="EMBL/GenBank/DDBJ databases">
        <title>Sequencing the genomes of 1000 actinobacteria strains.</title>
        <authorList>
            <person name="Klenk H.-P."/>
        </authorList>
    </citation>
    <scope>NUCLEOTIDE SEQUENCE [LARGE SCALE GENOMIC DNA]</scope>
    <source>
        <strain evidence="2 3">DSM 8803</strain>
    </source>
</reference>
<keyword evidence="1" id="KW-1133">Transmembrane helix</keyword>
<keyword evidence="1" id="KW-0812">Transmembrane</keyword>
<accession>A0A542Y359</accession>
<dbReference type="EMBL" id="VFON01000001">
    <property type="protein sequence ID" value="TQL42500.1"/>
    <property type="molecule type" value="Genomic_DNA"/>
</dbReference>
<dbReference type="AlphaFoldDB" id="A0A542Y359"/>
<evidence type="ECO:0000256" key="1">
    <source>
        <dbReference type="SAM" id="Phobius"/>
    </source>
</evidence>
<protein>
    <submittedName>
        <fullName evidence="2">Uncharacterized protein</fullName>
    </submittedName>
</protein>
<gene>
    <name evidence="2" type="ORF">FB468_0496</name>
</gene>
<feature type="transmembrane region" description="Helical" evidence="1">
    <location>
        <begin position="7"/>
        <end position="26"/>
    </location>
</feature>
<keyword evidence="3" id="KW-1185">Reference proteome</keyword>
<proteinExistence type="predicted"/>
<organism evidence="2 3">
    <name type="scientific">Leucobacter komagatae</name>
    <dbReference type="NCBI Taxonomy" id="55969"/>
    <lineage>
        <taxon>Bacteria</taxon>
        <taxon>Bacillati</taxon>
        <taxon>Actinomycetota</taxon>
        <taxon>Actinomycetes</taxon>
        <taxon>Micrococcales</taxon>
        <taxon>Microbacteriaceae</taxon>
        <taxon>Leucobacter</taxon>
    </lineage>
</organism>
<name>A0A542Y359_9MICO</name>
<evidence type="ECO:0000313" key="3">
    <source>
        <dbReference type="Proteomes" id="UP000319094"/>
    </source>
</evidence>
<comment type="caution">
    <text evidence="2">The sequence shown here is derived from an EMBL/GenBank/DDBJ whole genome shotgun (WGS) entry which is preliminary data.</text>
</comment>
<keyword evidence="1" id="KW-0472">Membrane</keyword>